<evidence type="ECO:0000256" key="1">
    <source>
        <dbReference type="SAM" id="MobiDB-lite"/>
    </source>
</evidence>
<protein>
    <submittedName>
        <fullName evidence="2">Uncharacterized protein</fullName>
    </submittedName>
</protein>
<feature type="compositionally biased region" description="Basic and acidic residues" evidence="1">
    <location>
        <begin position="70"/>
        <end position="87"/>
    </location>
</feature>
<sequence length="525" mass="61686">MNYVCDICEYKTFHKTHYNRHLNSAKHKQKEKLQNNICDFNDDIKSDFTLDLYSCTKTISTYNSESINNENKKKEKNELNKNSKINEENENNEENTEYKLKYIILKEKHESLLKEYTKMKQSYDKMKKKINKVKKNNLLMSCKQNVLKQENTKLVKKYDNIENKIIKKCNKNNIIIKSNKKEQLNLNNGIVSNVSNVNNSNINNNMVNIYTSNAMNMINFYFDKAPPLTTPNCCELFSKYFFTKYKIKESSYINNQECTCDINCPNKCNKFLICPKNLRIGKELLKISGDSPSIKLLSNYISTIITATYVKEDKNEQSIWNSDVSRLSFIIRQIINNHDIWSHDKGGTRINSILIKPIIQFIKEHIKFFITHITNEMNMRAKPYVLKILPYLINKIDNYEEKKKNSKKYKLIIEDIKLLQLYDDVFIDKKNYNGSFYIGKGFSNKNINQDSIISTCLKYNDEINIEIMKTYSVLGLDYAKLVDINKNLDDIKLNNSILKKISPNFYINKDLIEGLVNNNNLITRN</sequence>
<name>A0A1V0SG48_9VIRU</name>
<feature type="region of interest" description="Disordered" evidence="1">
    <location>
        <begin position="69"/>
        <end position="92"/>
    </location>
</feature>
<accession>A0A1V0SG48</accession>
<organism evidence="2">
    <name type="scientific">Hokovirus HKV1</name>
    <dbReference type="NCBI Taxonomy" id="1977638"/>
    <lineage>
        <taxon>Viruses</taxon>
        <taxon>Varidnaviria</taxon>
        <taxon>Bamfordvirae</taxon>
        <taxon>Nucleocytoviricota</taxon>
        <taxon>Megaviricetes</taxon>
        <taxon>Imitervirales</taxon>
        <taxon>Mimiviridae</taxon>
        <taxon>Klosneuvirinae</taxon>
        <taxon>Hokovirus</taxon>
    </lineage>
</organism>
<proteinExistence type="predicted"/>
<evidence type="ECO:0000313" key="2">
    <source>
        <dbReference type="EMBL" id="ARF10695.1"/>
    </source>
</evidence>
<reference evidence="2" key="1">
    <citation type="journal article" date="2017" name="Science">
        <title>Giant viruses with an expanded complement of translation system components.</title>
        <authorList>
            <person name="Schulz F."/>
            <person name="Yutin N."/>
            <person name="Ivanova N.N."/>
            <person name="Ortega D.R."/>
            <person name="Lee T.K."/>
            <person name="Vierheilig J."/>
            <person name="Daims H."/>
            <person name="Horn M."/>
            <person name="Wagner M."/>
            <person name="Jensen G.J."/>
            <person name="Kyrpides N.C."/>
            <person name="Koonin E.V."/>
            <person name="Woyke T."/>
        </authorList>
    </citation>
    <scope>NUCLEOTIDE SEQUENCE</scope>
    <source>
        <strain evidence="2">HKV1</strain>
    </source>
</reference>
<dbReference type="EMBL" id="KY684104">
    <property type="protein sequence ID" value="ARF10695.1"/>
    <property type="molecule type" value="Genomic_DNA"/>
</dbReference>
<gene>
    <name evidence="2" type="ORF">Hokovirus_2_222</name>
</gene>